<evidence type="ECO:0000313" key="2">
    <source>
        <dbReference type="Proteomes" id="UP000290289"/>
    </source>
</evidence>
<organism evidence="1 2">
    <name type="scientific">Malus domestica</name>
    <name type="common">Apple</name>
    <name type="synonym">Pyrus malus</name>
    <dbReference type="NCBI Taxonomy" id="3750"/>
    <lineage>
        <taxon>Eukaryota</taxon>
        <taxon>Viridiplantae</taxon>
        <taxon>Streptophyta</taxon>
        <taxon>Embryophyta</taxon>
        <taxon>Tracheophyta</taxon>
        <taxon>Spermatophyta</taxon>
        <taxon>Magnoliopsida</taxon>
        <taxon>eudicotyledons</taxon>
        <taxon>Gunneridae</taxon>
        <taxon>Pentapetalae</taxon>
        <taxon>rosids</taxon>
        <taxon>fabids</taxon>
        <taxon>Rosales</taxon>
        <taxon>Rosaceae</taxon>
        <taxon>Amygdaloideae</taxon>
        <taxon>Maleae</taxon>
        <taxon>Malus</taxon>
    </lineage>
</organism>
<sequence length="70" mass="7821">MGHPLTLVNNDHGAGGAAYEELERLEGGQFLGKWWRERRRVWSESLGDMKAPVKGWRFGGGNACGDIFMN</sequence>
<name>A0A498HW46_MALDO</name>
<gene>
    <name evidence="1" type="ORF">DVH24_016579</name>
</gene>
<dbReference type="Proteomes" id="UP000290289">
    <property type="component" value="Chromosome 15"/>
</dbReference>
<proteinExistence type="predicted"/>
<evidence type="ECO:0000313" key="1">
    <source>
        <dbReference type="EMBL" id="RXH73757.1"/>
    </source>
</evidence>
<protein>
    <submittedName>
        <fullName evidence="1">Uncharacterized protein</fullName>
    </submittedName>
</protein>
<keyword evidence="2" id="KW-1185">Reference proteome</keyword>
<reference evidence="1 2" key="1">
    <citation type="submission" date="2018-10" db="EMBL/GenBank/DDBJ databases">
        <title>A high-quality apple genome assembly.</title>
        <authorList>
            <person name="Hu J."/>
        </authorList>
    </citation>
    <scope>NUCLEOTIDE SEQUENCE [LARGE SCALE GENOMIC DNA]</scope>
    <source>
        <strain evidence="2">cv. HFTH1</strain>
        <tissue evidence="1">Young leaf</tissue>
    </source>
</reference>
<dbReference type="EMBL" id="RDQH01000341">
    <property type="protein sequence ID" value="RXH73757.1"/>
    <property type="molecule type" value="Genomic_DNA"/>
</dbReference>
<accession>A0A498HW46</accession>
<dbReference type="AlphaFoldDB" id="A0A498HW46"/>
<comment type="caution">
    <text evidence="1">The sequence shown here is derived from an EMBL/GenBank/DDBJ whole genome shotgun (WGS) entry which is preliminary data.</text>
</comment>